<evidence type="ECO:0000313" key="2">
    <source>
        <dbReference type="Proteomes" id="UP000233556"/>
    </source>
</evidence>
<dbReference type="Proteomes" id="UP000233556">
    <property type="component" value="Unassembled WGS sequence"/>
</dbReference>
<dbReference type="EMBL" id="KZ516638">
    <property type="protein sequence ID" value="PKU29609.1"/>
    <property type="molecule type" value="Genomic_DNA"/>
</dbReference>
<protein>
    <submittedName>
        <fullName evidence="1">Uncharacterized protein</fullName>
    </submittedName>
</protein>
<sequence length="95" mass="10798">MPVEAQVEQSHIIRLGLALFPKSIALLLKSIPPAPRLAFPGEADTDDRQRGLVWRRITRRNHGCESVRMTKPCLIYNSEHATKFCKAILCIIFEL</sequence>
<reference evidence="2" key="2">
    <citation type="submission" date="2017-12" db="EMBL/GenBank/DDBJ databases">
        <title>Genome sequence of the Bar-tailed Godwit (Limosa lapponica baueri).</title>
        <authorList>
            <person name="Lima N.C.B."/>
            <person name="Parody-Merino A.M."/>
            <person name="Battley P.F."/>
            <person name="Fidler A.E."/>
            <person name="Prosdocimi F."/>
        </authorList>
    </citation>
    <scope>NUCLEOTIDE SEQUENCE [LARGE SCALE GENOMIC DNA]</scope>
</reference>
<organism evidence="1 2">
    <name type="scientific">Limosa lapponica baueri</name>
    <dbReference type="NCBI Taxonomy" id="1758121"/>
    <lineage>
        <taxon>Eukaryota</taxon>
        <taxon>Metazoa</taxon>
        <taxon>Chordata</taxon>
        <taxon>Craniata</taxon>
        <taxon>Vertebrata</taxon>
        <taxon>Euteleostomi</taxon>
        <taxon>Archelosauria</taxon>
        <taxon>Archosauria</taxon>
        <taxon>Dinosauria</taxon>
        <taxon>Saurischia</taxon>
        <taxon>Theropoda</taxon>
        <taxon>Coelurosauria</taxon>
        <taxon>Aves</taxon>
        <taxon>Neognathae</taxon>
        <taxon>Neoaves</taxon>
        <taxon>Charadriiformes</taxon>
        <taxon>Scolopacidae</taxon>
        <taxon>Limosa</taxon>
    </lineage>
</organism>
<keyword evidence="2" id="KW-1185">Reference proteome</keyword>
<reference evidence="2" key="1">
    <citation type="submission" date="2017-11" db="EMBL/GenBank/DDBJ databases">
        <authorList>
            <person name="Lima N.C."/>
            <person name="Parody-Merino A.M."/>
            <person name="Battley P.F."/>
            <person name="Fidler A.E."/>
            <person name="Prosdocimi F."/>
        </authorList>
    </citation>
    <scope>NUCLEOTIDE SEQUENCE [LARGE SCALE GENOMIC DNA]</scope>
</reference>
<dbReference type="AlphaFoldDB" id="A0A2I0T747"/>
<proteinExistence type="predicted"/>
<name>A0A2I0T747_LIMLA</name>
<accession>A0A2I0T747</accession>
<evidence type="ECO:0000313" key="1">
    <source>
        <dbReference type="EMBL" id="PKU29609.1"/>
    </source>
</evidence>
<gene>
    <name evidence="1" type="ORF">llap_20087</name>
</gene>